<gene>
    <name evidence="1" type="ORF">L284_22540</name>
</gene>
<organism evidence="1 2">
    <name type="scientific">Novosphingobium lindaniclasticum LE124</name>
    <dbReference type="NCBI Taxonomy" id="1096930"/>
    <lineage>
        <taxon>Bacteria</taxon>
        <taxon>Pseudomonadati</taxon>
        <taxon>Pseudomonadota</taxon>
        <taxon>Alphaproteobacteria</taxon>
        <taxon>Sphingomonadales</taxon>
        <taxon>Sphingomonadaceae</taxon>
        <taxon>Novosphingobium</taxon>
    </lineage>
</organism>
<accession>T0I7G9</accession>
<evidence type="ECO:0000313" key="2">
    <source>
        <dbReference type="Proteomes" id="UP000015527"/>
    </source>
</evidence>
<keyword evidence="2" id="KW-1185">Reference proteome</keyword>
<name>T0I7G9_9SPHN</name>
<dbReference type="PATRIC" id="fig|1096930.3.peg.4438"/>
<comment type="caution">
    <text evidence="1">The sequence shown here is derived from an EMBL/GenBank/DDBJ whole genome shotgun (WGS) entry which is preliminary data.</text>
</comment>
<sequence length="121" mass="13570">MTIWIHHAHPVDLCGIDLSRKVDENAVARSFFMAESSNIPEPDQDNSVLYVGQDRAGHWLVQENHGRLEGRFISGQSAYRFARSEVHAFPGATLVVTREWIEPIIPFDLAPVARASSEQTT</sequence>
<reference evidence="1 2" key="1">
    <citation type="journal article" date="2013" name="Genome Announc.">
        <title>Genome Sequence of Novosphingobium lindaniclasticum LE124T, Isolated from a Hexachlorocyclohexane Dumpsite.</title>
        <authorList>
            <person name="Saxena A."/>
            <person name="Nayyar N."/>
            <person name="Sangwan N."/>
            <person name="Kumari R."/>
            <person name="Khurana J.P."/>
            <person name="Lal R."/>
        </authorList>
    </citation>
    <scope>NUCLEOTIDE SEQUENCE [LARGE SCALE GENOMIC DNA]</scope>
    <source>
        <strain evidence="1 2">LE124</strain>
    </source>
</reference>
<proteinExistence type="predicted"/>
<evidence type="ECO:0000313" key="1">
    <source>
        <dbReference type="EMBL" id="EQB07640.1"/>
    </source>
</evidence>
<dbReference type="Proteomes" id="UP000015527">
    <property type="component" value="Unassembled WGS sequence"/>
</dbReference>
<dbReference type="AlphaFoldDB" id="T0I7G9"/>
<protein>
    <submittedName>
        <fullName evidence="1">Uncharacterized protein</fullName>
    </submittedName>
</protein>
<dbReference type="eggNOG" id="ENOG5030ZX7">
    <property type="taxonomic scope" value="Bacteria"/>
</dbReference>
<dbReference type="EMBL" id="ATHL01000153">
    <property type="protein sequence ID" value="EQB07640.1"/>
    <property type="molecule type" value="Genomic_DNA"/>
</dbReference>